<feature type="region of interest" description="Disordered" evidence="1">
    <location>
        <begin position="196"/>
        <end position="220"/>
    </location>
</feature>
<dbReference type="EMBL" id="JAACJM010000003">
    <property type="protein sequence ID" value="KAF5373802.1"/>
    <property type="molecule type" value="Genomic_DNA"/>
</dbReference>
<feature type="compositionally biased region" description="Low complexity" evidence="1">
    <location>
        <begin position="202"/>
        <end position="214"/>
    </location>
</feature>
<dbReference type="AlphaFoldDB" id="A0A8H5GZG1"/>
<evidence type="ECO:0000256" key="1">
    <source>
        <dbReference type="SAM" id="MobiDB-lite"/>
    </source>
</evidence>
<reference evidence="2 3" key="1">
    <citation type="journal article" date="2020" name="ISME J.">
        <title>Uncovering the hidden diversity of litter-decomposition mechanisms in mushroom-forming fungi.</title>
        <authorList>
            <person name="Floudas D."/>
            <person name="Bentzer J."/>
            <person name="Ahren D."/>
            <person name="Johansson T."/>
            <person name="Persson P."/>
            <person name="Tunlid A."/>
        </authorList>
    </citation>
    <scope>NUCLEOTIDE SEQUENCE [LARGE SCALE GENOMIC DNA]</scope>
    <source>
        <strain evidence="2 3">CBS 291.85</strain>
    </source>
</reference>
<organism evidence="2 3">
    <name type="scientific">Tetrapyrgos nigripes</name>
    <dbReference type="NCBI Taxonomy" id="182062"/>
    <lineage>
        <taxon>Eukaryota</taxon>
        <taxon>Fungi</taxon>
        <taxon>Dikarya</taxon>
        <taxon>Basidiomycota</taxon>
        <taxon>Agaricomycotina</taxon>
        <taxon>Agaricomycetes</taxon>
        <taxon>Agaricomycetidae</taxon>
        <taxon>Agaricales</taxon>
        <taxon>Marasmiineae</taxon>
        <taxon>Marasmiaceae</taxon>
        <taxon>Tetrapyrgos</taxon>
    </lineage>
</organism>
<evidence type="ECO:0000313" key="3">
    <source>
        <dbReference type="Proteomes" id="UP000559256"/>
    </source>
</evidence>
<feature type="region of interest" description="Disordered" evidence="1">
    <location>
        <begin position="1"/>
        <end position="169"/>
    </location>
</feature>
<evidence type="ECO:0000313" key="2">
    <source>
        <dbReference type="EMBL" id="KAF5373802.1"/>
    </source>
</evidence>
<dbReference type="Proteomes" id="UP000559256">
    <property type="component" value="Unassembled WGS sequence"/>
</dbReference>
<accession>A0A8H5GZG1</accession>
<keyword evidence="3" id="KW-1185">Reference proteome</keyword>
<name>A0A8H5GZG1_9AGAR</name>
<protein>
    <submittedName>
        <fullName evidence="2">Uncharacterized protein</fullName>
    </submittedName>
</protein>
<dbReference type="OrthoDB" id="3215163at2759"/>
<proteinExistence type="predicted"/>
<feature type="compositionally biased region" description="Polar residues" evidence="1">
    <location>
        <begin position="58"/>
        <end position="68"/>
    </location>
</feature>
<sequence>MPLDHEPPRKKRKVSDSTAGFSGPDGFSKPRSSTTPKITAPVFESAFDTPQTRKRLPLTNTKPTSNETFRPAITGDVGPQSEKRRPLVSGIPKFIVGSSRDTPNSVSSKPTSSSRSNKSSSTSLDILKPFLQGAPSPFDTPSKPPSKSNAVPIPLPQPQPHVSKPTSNLRKLVAPSIPVPETPASKLHLRTLAPPVIPSPVTPVSSSSKPTSKLKPLHPPVISSVVPETPSKPLKGLPSQLSLLQPNLNPNQLLKTIGTTRVARATDLSLSSAEGGTAELASIFLHDAHSEIVKEPQDEPESQRGLNVSPQKGSGVGTVAAYGGHGGGKGPKFIKDGLAAKASMILSYANTSLALWTNEFSVSSNYVKPDLRIRVVKVIHTPKPANSLTIKSLPGLAICCLSPSPTNSSSSASSAQTRSQESFPYKPAAKFHSEQDDQPPRPVLAKFPLDLNERLSQFGESQSQPNSSDNSQLNTLLFLTLFSFSPRPTPASTPVRNPTDLEDGTEFYVWKPWGTHGSLSEEHLRSFAEVFSGSGAEGLRDVTTGRVFSPENLESSVLFVDRFAAARRKE</sequence>
<feature type="compositionally biased region" description="Low complexity" evidence="1">
    <location>
        <begin position="103"/>
        <end position="123"/>
    </location>
</feature>
<comment type="caution">
    <text evidence="2">The sequence shown here is derived from an EMBL/GenBank/DDBJ whole genome shotgun (WGS) entry which is preliminary data.</text>
</comment>
<gene>
    <name evidence="2" type="ORF">D9758_000831</name>
</gene>